<dbReference type="KEGG" id="psuu:Psuf_074420"/>
<evidence type="ECO:0000256" key="1">
    <source>
        <dbReference type="SAM" id="MobiDB-lite"/>
    </source>
</evidence>
<reference evidence="2 3" key="2">
    <citation type="submission" date="2020-03" db="EMBL/GenBank/DDBJ databases">
        <authorList>
            <person name="Ichikawa N."/>
            <person name="Kimura A."/>
            <person name="Kitahashi Y."/>
            <person name="Uohara A."/>
        </authorList>
    </citation>
    <scope>NUCLEOTIDE SEQUENCE [LARGE SCALE GENOMIC DNA]</scope>
    <source>
        <strain evidence="2 3">NBRC 105367</strain>
    </source>
</reference>
<feature type="region of interest" description="Disordered" evidence="1">
    <location>
        <begin position="1"/>
        <end position="95"/>
    </location>
</feature>
<gene>
    <name evidence="2" type="ORF">Psuf_074420</name>
</gene>
<organism evidence="2 3">
    <name type="scientific">Phytohabitans suffuscus</name>
    <dbReference type="NCBI Taxonomy" id="624315"/>
    <lineage>
        <taxon>Bacteria</taxon>
        <taxon>Bacillati</taxon>
        <taxon>Actinomycetota</taxon>
        <taxon>Actinomycetes</taxon>
        <taxon>Micromonosporales</taxon>
        <taxon>Micromonosporaceae</taxon>
    </lineage>
</organism>
<protein>
    <submittedName>
        <fullName evidence="2">Uncharacterized protein</fullName>
    </submittedName>
</protein>
<dbReference type="Proteomes" id="UP000503011">
    <property type="component" value="Chromosome"/>
</dbReference>
<feature type="compositionally biased region" description="Basic and acidic residues" evidence="1">
    <location>
        <begin position="1"/>
        <end position="12"/>
    </location>
</feature>
<dbReference type="EMBL" id="AP022871">
    <property type="protein sequence ID" value="BCB90129.1"/>
    <property type="molecule type" value="Genomic_DNA"/>
</dbReference>
<feature type="compositionally biased region" description="Polar residues" evidence="1">
    <location>
        <begin position="16"/>
        <end position="31"/>
    </location>
</feature>
<evidence type="ECO:0000313" key="3">
    <source>
        <dbReference type="Proteomes" id="UP000503011"/>
    </source>
</evidence>
<sequence length="95" mass="10046">MDRHALRLRNMDGQEPLQTFRGQGAGLSTVTPPLPRGGGGGTAVHDPPANGDEADPDPGGFLRDHRGRRAVRSNLNQGKGDRPRSGSRTLGRRGG</sequence>
<dbReference type="AlphaFoldDB" id="A0A6F8YVM7"/>
<accession>A0A6F8YVM7</accession>
<proteinExistence type="predicted"/>
<evidence type="ECO:0000313" key="2">
    <source>
        <dbReference type="EMBL" id="BCB90129.1"/>
    </source>
</evidence>
<reference evidence="2 3" key="1">
    <citation type="submission" date="2020-03" db="EMBL/GenBank/DDBJ databases">
        <title>Whole genome shotgun sequence of Phytohabitans suffuscus NBRC 105367.</title>
        <authorList>
            <person name="Komaki H."/>
            <person name="Tamura T."/>
        </authorList>
    </citation>
    <scope>NUCLEOTIDE SEQUENCE [LARGE SCALE GENOMIC DNA]</scope>
    <source>
        <strain evidence="2 3">NBRC 105367</strain>
    </source>
</reference>
<keyword evidence="3" id="KW-1185">Reference proteome</keyword>
<name>A0A6F8YVM7_9ACTN</name>